<evidence type="ECO:0000256" key="4">
    <source>
        <dbReference type="ARBA" id="ARBA00012318"/>
    </source>
</evidence>
<dbReference type="CDD" id="cd16018">
    <property type="entry name" value="Enpp"/>
    <property type="match status" value="3"/>
</dbReference>
<keyword evidence="5" id="KW-1003">Cell membrane</keyword>
<evidence type="ECO:0000256" key="25">
    <source>
        <dbReference type="ARBA" id="ARBA00047600"/>
    </source>
</evidence>
<evidence type="ECO:0000256" key="12">
    <source>
        <dbReference type="ARBA" id="ARBA00022963"/>
    </source>
</evidence>
<evidence type="ECO:0000256" key="13">
    <source>
        <dbReference type="ARBA" id="ARBA00023098"/>
    </source>
</evidence>
<comment type="catalytic activity">
    <reaction evidence="25">
        <text>a 1-acyl-sn-glycero-3-phosphocholine + H2O = a 1-acyl-sn-glycerol + phosphocholine + H(+)</text>
        <dbReference type="Rhea" id="RHEA:44720"/>
        <dbReference type="ChEBI" id="CHEBI:15377"/>
        <dbReference type="ChEBI" id="CHEBI:15378"/>
        <dbReference type="ChEBI" id="CHEBI:58168"/>
        <dbReference type="ChEBI" id="CHEBI:64683"/>
        <dbReference type="ChEBI" id="CHEBI:295975"/>
    </reaction>
    <physiologicalReaction direction="left-to-right" evidence="25">
        <dbReference type="Rhea" id="RHEA:44721"/>
    </physiologicalReaction>
</comment>
<evidence type="ECO:0000256" key="16">
    <source>
        <dbReference type="ARBA" id="ARBA00023180"/>
    </source>
</evidence>
<name>A0A7R9KJJ2_9ACAR</name>
<keyword evidence="12" id="KW-0442">Lipid degradation</keyword>
<dbReference type="EC" id="3.1.4.38" evidence="4"/>
<dbReference type="OrthoDB" id="415411at2759"/>
<keyword evidence="15" id="KW-1015">Disulfide bond</keyword>
<comment type="function">
    <text evidence="20">Choline-specific glycerophosphodiesterase that hydrolyzes glycerophosphocholine (GPC) and lysophosphatidylcholine (LPC) and contributes to supplying choline to the cells. Has a preference for LPC with short (12:0 and 14:0) or polyunsaturated (18:2 and 20:4) fatty acids. In vitro, hydrolyzes only choline-containing lysophospholipids, such as sphingosylphosphorylcholine (SPC), platelet-activating factor (PAF) and lysoPAF, but not other lysophospholipids.</text>
</comment>
<dbReference type="EMBL" id="OC856764">
    <property type="protein sequence ID" value="CAD7624236.1"/>
    <property type="molecule type" value="Genomic_DNA"/>
</dbReference>
<dbReference type="Gene3D" id="3.30.1360.180">
    <property type="match status" value="1"/>
</dbReference>
<keyword evidence="33" id="KW-1185">Reference proteome</keyword>
<comment type="cofactor">
    <cofactor evidence="1">
        <name>Zn(2+)</name>
        <dbReference type="ChEBI" id="CHEBI:29105"/>
    </cofactor>
</comment>
<dbReference type="PANTHER" id="PTHR10151:SF66">
    <property type="entry name" value="GLYCEROPHOSPHOCHOLINE CHOLINEPHOSPHODIESTERASE ENPP6"/>
    <property type="match status" value="1"/>
</dbReference>
<evidence type="ECO:0000256" key="6">
    <source>
        <dbReference type="ARBA" id="ARBA00022553"/>
    </source>
</evidence>
<gene>
    <name evidence="32" type="ORF">OSB1V03_LOCUS4681</name>
</gene>
<comment type="catalytic activity">
    <reaction evidence="31">
        <text>1-(5Z,8Z,11Z,14Z-eicosatetraenoyl)-sn-glycero-3-phosphocholine + H2O = 1-(5Z,8Z,11Z,14Z-eicosatetraenoyl)-sn-glycerol + phosphocholine + H(+)</text>
        <dbReference type="Rhea" id="RHEA:41003"/>
        <dbReference type="ChEBI" id="CHEBI:15377"/>
        <dbReference type="ChEBI" id="CHEBI:15378"/>
        <dbReference type="ChEBI" id="CHEBI:34071"/>
        <dbReference type="ChEBI" id="CHEBI:74344"/>
        <dbReference type="ChEBI" id="CHEBI:295975"/>
    </reaction>
    <physiologicalReaction direction="left-to-right" evidence="31">
        <dbReference type="Rhea" id="RHEA:41004"/>
    </physiologicalReaction>
</comment>
<comment type="similarity">
    <text evidence="3">Belongs to the nucleotide pyrophosphatase/phosphodiesterase family.</text>
</comment>
<dbReference type="GO" id="GO:0005886">
    <property type="term" value="C:plasma membrane"/>
    <property type="evidence" value="ECO:0007669"/>
    <property type="project" value="UniProtKB-SubCell"/>
</dbReference>
<evidence type="ECO:0000256" key="24">
    <source>
        <dbReference type="ARBA" id="ARBA00047494"/>
    </source>
</evidence>
<keyword evidence="7" id="KW-0336">GPI-anchor</keyword>
<organism evidence="32">
    <name type="scientific">Medioppia subpectinata</name>
    <dbReference type="NCBI Taxonomy" id="1979941"/>
    <lineage>
        <taxon>Eukaryota</taxon>
        <taxon>Metazoa</taxon>
        <taxon>Ecdysozoa</taxon>
        <taxon>Arthropoda</taxon>
        <taxon>Chelicerata</taxon>
        <taxon>Arachnida</taxon>
        <taxon>Acari</taxon>
        <taxon>Acariformes</taxon>
        <taxon>Sarcoptiformes</taxon>
        <taxon>Oribatida</taxon>
        <taxon>Brachypylina</taxon>
        <taxon>Oppioidea</taxon>
        <taxon>Oppiidae</taxon>
        <taxon>Medioppia</taxon>
    </lineage>
</organism>
<dbReference type="InterPro" id="IPR002591">
    <property type="entry name" value="Phosphodiest/P_Trfase"/>
</dbReference>
<dbReference type="GO" id="GO:0047390">
    <property type="term" value="F:glycerophosphocholine cholinephosphodiesterase activity"/>
    <property type="evidence" value="ECO:0007669"/>
    <property type="project" value="UniProtKB-EC"/>
</dbReference>
<sequence>MFFVYKTDLTISIIKMMRFTLICVILVTYSLSINALVNSVTEKPENKSKLLIILVDGFRWDYVSREKTLKGFPRIAQNGVSAKYVNPIFPANSYPNWYSITTGRYAETHGMIENYMYDSKTGDHFFMSPHPNASHTHWWTQSEPLWITAEKQGVRTAMFDWDGCQVSFNGTKVTTCDPYHSVSDDIQKADNETRNYGQKILDEFAADKYRLVFLYHEIVDHTGHGYGPNSAKISEAIRGIDEILNDLYDSLEKRKLDKEVNVVIVSDHGMTQINDFKIVELKEVDFKNIEIFLWEGAIAQATPKAGKLDEVYKQLSEVKGIKVYKKDDIPEKFHYKHNSLVLPLLVTVDVGYTLRPESVDSVTEKPENKSKLLIILVDGFRWDYVSRDKTLKGFPRIAQNGVSAKYVNPIFPANSYPNWYSITTGRYAENHGMIQNYMYDSKTNETFLMKPPVSSHTHWWTQSEPLWITAEKQGIKTAMYVWDGCQVSFNGTKVTNCVEYHAVNEDIRKADNETRNYNQKILDDFAADKYRLVFLYHEIVDHIGHNWGPNSSNITEAVKGIDEILYDLYDSLAKRKLDKEVNVVVVSDHGMTQLDNYKVIWLNDSVDFNNIELFLGAWGGAQITPKAGKLDEVYNQYLFCHILGINPIPNNGTDSKVRPMLESVDSVTEKPENKSKLLIILVDGFRWDYVSRDKTLKGFPRIAQNGVSAKYVNPIFPANSYPNWYSITTGRYAENHGMIQNYMYDSKTNETFLMKPPVSSHTHWWTQSEPLWITAEKQGIKTAMYVWDGCQVSFNGTKVTNCVEYHAVNEDIRKADNETRNYNQKILDDFAADKYRLVFLYHEIVDHIGHNWGPNSSNITEAVKGIDEILYDLYDSLAKRKLDKEVNVVVVSDHGMTQLDNYKAIWLNDSVDFNNIELFLGAWGGAQITPKAGKLDE</sequence>
<evidence type="ECO:0000256" key="21">
    <source>
        <dbReference type="ARBA" id="ARBA00047290"/>
    </source>
</evidence>
<dbReference type="InterPro" id="IPR017850">
    <property type="entry name" value="Alkaline_phosphatase_core_sf"/>
</dbReference>
<keyword evidence="11" id="KW-0862">Zinc</keyword>
<comment type="catalytic activity">
    <reaction evidence="21">
        <text>1-dodecanoyl-sn-glycero-3-phosphocholine + H2O = 1-dodecanoyl-sn-glycerol + phosphocholine + H(+)</text>
        <dbReference type="Rhea" id="RHEA:41127"/>
        <dbReference type="ChEBI" id="CHEBI:15377"/>
        <dbReference type="ChEBI" id="CHEBI:15378"/>
        <dbReference type="ChEBI" id="CHEBI:74966"/>
        <dbReference type="ChEBI" id="CHEBI:75529"/>
        <dbReference type="ChEBI" id="CHEBI:295975"/>
    </reaction>
    <physiologicalReaction direction="left-to-right" evidence="21">
        <dbReference type="Rhea" id="RHEA:41128"/>
    </physiologicalReaction>
</comment>
<evidence type="ECO:0000256" key="22">
    <source>
        <dbReference type="ARBA" id="ARBA00047322"/>
    </source>
</evidence>
<evidence type="ECO:0000256" key="2">
    <source>
        <dbReference type="ARBA" id="ARBA00004609"/>
    </source>
</evidence>
<evidence type="ECO:0000256" key="15">
    <source>
        <dbReference type="ARBA" id="ARBA00023157"/>
    </source>
</evidence>
<evidence type="ECO:0000256" key="19">
    <source>
        <dbReference type="ARBA" id="ARBA00032556"/>
    </source>
</evidence>
<keyword evidence="10" id="KW-0378">Hydrolase</keyword>
<evidence type="ECO:0000256" key="8">
    <source>
        <dbReference type="ARBA" id="ARBA00022723"/>
    </source>
</evidence>
<evidence type="ECO:0000256" key="31">
    <source>
        <dbReference type="ARBA" id="ARBA00049320"/>
    </source>
</evidence>
<reference evidence="32" key="1">
    <citation type="submission" date="2020-11" db="EMBL/GenBank/DDBJ databases">
        <authorList>
            <person name="Tran Van P."/>
        </authorList>
    </citation>
    <scope>NUCLEOTIDE SEQUENCE</scope>
</reference>
<dbReference type="GO" id="GO:0046872">
    <property type="term" value="F:metal ion binding"/>
    <property type="evidence" value="ECO:0007669"/>
    <property type="project" value="UniProtKB-KW"/>
</dbReference>
<evidence type="ECO:0000256" key="11">
    <source>
        <dbReference type="ARBA" id="ARBA00022833"/>
    </source>
</evidence>
<dbReference type="Proteomes" id="UP000759131">
    <property type="component" value="Unassembled WGS sequence"/>
</dbReference>
<evidence type="ECO:0000256" key="28">
    <source>
        <dbReference type="ARBA" id="ARBA00048234"/>
    </source>
</evidence>
<evidence type="ECO:0000256" key="10">
    <source>
        <dbReference type="ARBA" id="ARBA00022801"/>
    </source>
</evidence>
<dbReference type="AlphaFoldDB" id="A0A7R9KJJ2"/>
<comment type="catalytic activity">
    <reaction evidence="22">
        <text>1-(9Z-octadecenoyl)-sn-glycero-3-phosphocholine + H2O = 1-(9Z-octadecenoyl)-sn-glycerol + phosphocholine + H(+)</text>
        <dbReference type="Rhea" id="RHEA:41091"/>
        <dbReference type="ChEBI" id="CHEBI:15377"/>
        <dbReference type="ChEBI" id="CHEBI:15378"/>
        <dbReference type="ChEBI" id="CHEBI:28610"/>
        <dbReference type="ChEBI" id="CHEBI:75757"/>
        <dbReference type="ChEBI" id="CHEBI:295975"/>
    </reaction>
    <physiologicalReaction direction="left-to-right" evidence="22">
        <dbReference type="Rhea" id="RHEA:41092"/>
    </physiologicalReaction>
</comment>
<protein>
    <recommendedName>
        <fullName evidence="4">glycerophosphocholine cholinephosphodiesterase</fullName>
        <ecNumber evidence="4">3.1.4.38</ecNumber>
    </recommendedName>
    <alternativeName>
        <fullName evidence="19">Choline-specific glycerophosphodiester phosphodiesterase</fullName>
    </alternativeName>
    <alternativeName>
        <fullName evidence="18">Ectonucleotide pyrophosphatase/phosphodiesterase family member 6</fullName>
    </alternativeName>
</protein>
<keyword evidence="16" id="KW-0325">Glycoprotein</keyword>
<evidence type="ECO:0000256" key="7">
    <source>
        <dbReference type="ARBA" id="ARBA00022622"/>
    </source>
</evidence>
<dbReference type="Gene3D" id="3.40.720.10">
    <property type="entry name" value="Alkaline Phosphatase, subunit A"/>
    <property type="match status" value="3"/>
</dbReference>
<evidence type="ECO:0000313" key="33">
    <source>
        <dbReference type="Proteomes" id="UP000759131"/>
    </source>
</evidence>
<accession>A0A7R9KJJ2</accession>
<evidence type="ECO:0000256" key="9">
    <source>
        <dbReference type="ARBA" id="ARBA00022729"/>
    </source>
</evidence>
<comment type="catalytic activity">
    <reaction evidence="29">
        <text>sn-glycerol 3-phosphocholine + H2O = phosphocholine + glycerol + H(+)</text>
        <dbReference type="Rhea" id="RHEA:19545"/>
        <dbReference type="ChEBI" id="CHEBI:15377"/>
        <dbReference type="ChEBI" id="CHEBI:15378"/>
        <dbReference type="ChEBI" id="CHEBI:16870"/>
        <dbReference type="ChEBI" id="CHEBI:17754"/>
        <dbReference type="ChEBI" id="CHEBI:295975"/>
        <dbReference type="EC" id="3.1.4.38"/>
    </reaction>
    <physiologicalReaction direction="left-to-right" evidence="29">
        <dbReference type="Rhea" id="RHEA:19546"/>
    </physiologicalReaction>
</comment>
<evidence type="ECO:0000256" key="18">
    <source>
        <dbReference type="ARBA" id="ARBA00031167"/>
    </source>
</evidence>
<dbReference type="SUPFAM" id="SSF53649">
    <property type="entry name" value="Alkaline phosphatase-like"/>
    <property type="match status" value="3"/>
</dbReference>
<keyword evidence="6" id="KW-0597">Phosphoprotein</keyword>
<comment type="catalytic activity">
    <reaction evidence="26">
        <text>1-tetradecanoyl-sn-glycero-3-phosphocholine + H2O = 1-tetradecanoyl-sn-glycerol + phosphocholine + H(+)</text>
        <dbReference type="Rhea" id="RHEA:40999"/>
        <dbReference type="ChEBI" id="CHEBI:15377"/>
        <dbReference type="ChEBI" id="CHEBI:15378"/>
        <dbReference type="ChEBI" id="CHEBI:64489"/>
        <dbReference type="ChEBI" id="CHEBI:75536"/>
        <dbReference type="ChEBI" id="CHEBI:295975"/>
    </reaction>
    <physiologicalReaction direction="left-to-right" evidence="26">
        <dbReference type="Rhea" id="RHEA:41000"/>
    </physiologicalReaction>
</comment>
<comment type="subcellular location">
    <subcellularLocation>
        <location evidence="2">Cell membrane</location>
        <topology evidence="2">Lipid-anchor</topology>
        <topology evidence="2">GPI-anchor</topology>
    </subcellularLocation>
</comment>
<keyword evidence="9" id="KW-0732">Signal</keyword>
<evidence type="ECO:0000256" key="17">
    <source>
        <dbReference type="ARBA" id="ARBA00023288"/>
    </source>
</evidence>
<dbReference type="GO" id="GO:0098552">
    <property type="term" value="C:side of membrane"/>
    <property type="evidence" value="ECO:0007669"/>
    <property type="project" value="UniProtKB-KW"/>
</dbReference>
<keyword evidence="13" id="KW-0443">Lipid metabolism</keyword>
<evidence type="ECO:0000256" key="30">
    <source>
        <dbReference type="ARBA" id="ARBA00049092"/>
    </source>
</evidence>
<evidence type="ECO:0000256" key="1">
    <source>
        <dbReference type="ARBA" id="ARBA00001947"/>
    </source>
</evidence>
<dbReference type="PANTHER" id="PTHR10151">
    <property type="entry name" value="ECTONUCLEOTIDE PYROPHOSPHATASE/PHOSPHODIESTERASE"/>
    <property type="match status" value="1"/>
</dbReference>
<evidence type="ECO:0000256" key="26">
    <source>
        <dbReference type="ARBA" id="ARBA00047779"/>
    </source>
</evidence>
<evidence type="ECO:0000256" key="14">
    <source>
        <dbReference type="ARBA" id="ARBA00023136"/>
    </source>
</evidence>
<evidence type="ECO:0000256" key="20">
    <source>
        <dbReference type="ARBA" id="ARBA00046203"/>
    </source>
</evidence>
<comment type="catalytic activity">
    <reaction evidence="27">
        <text>1-hexadecanoyl-sn-glycero-3-phosphocholine + H2O = 1-hexadecanoyl-sn-glycerol + phosphocholine + H(+)</text>
        <dbReference type="Rhea" id="RHEA:41119"/>
        <dbReference type="ChEBI" id="CHEBI:15377"/>
        <dbReference type="ChEBI" id="CHEBI:15378"/>
        <dbReference type="ChEBI" id="CHEBI:72998"/>
        <dbReference type="ChEBI" id="CHEBI:75542"/>
        <dbReference type="ChEBI" id="CHEBI:295975"/>
    </reaction>
    <physiologicalReaction direction="left-to-right" evidence="27">
        <dbReference type="Rhea" id="RHEA:41120"/>
    </physiologicalReaction>
</comment>
<dbReference type="Pfam" id="PF01663">
    <property type="entry name" value="Phosphodiest"/>
    <property type="match status" value="3"/>
</dbReference>
<dbReference type="EMBL" id="CAJPIZ010002189">
    <property type="protein sequence ID" value="CAG2104666.1"/>
    <property type="molecule type" value="Genomic_DNA"/>
</dbReference>
<keyword evidence="14" id="KW-0472">Membrane</keyword>
<evidence type="ECO:0000256" key="27">
    <source>
        <dbReference type="ARBA" id="ARBA00048209"/>
    </source>
</evidence>
<evidence type="ECO:0000256" key="3">
    <source>
        <dbReference type="ARBA" id="ARBA00010594"/>
    </source>
</evidence>
<comment type="catalytic activity">
    <reaction evidence="30">
        <text>1-(9Z,12Z)-octadecadienoyl-sn-glycero-3-phosphocholine + H2O = 1-(9Z,12Z-octadecadienoyl)-sn-glycerol + phosphocholine + H(+)</text>
        <dbReference type="Rhea" id="RHEA:41115"/>
        <dbReference type="ChEBI" id="CHEBI:15377"/>
        <dbReference type="ChEBI" id="CHEBI:15378"/>
        <dbReference type="ChEBI" id="CHEBI:28733"/>
        <dbReference type="ChEBI" id="CHEBI:75561"/>
        <dbReference type="ChEBI" id="CHEBI:295975"/>
    </reaction>
    <physiologicalReaction direction="left-to-right" evidence="30">
        <dbReference type="Rhea" id="RHEA:41116"/>
    </physiologicalReaction>
</comment>
<evidence type="ECO:0000313" key="32">
    <source>
        <dbReference type="EMBL" id="CAD7624236.1"/>
    </source>
</evidence>
<evidence type="ECO:0000256" key="23">
    <source>
        <dbReference type="ARBA" id="ARBA00047482"/>
    </source>
</evidence>
<evidence type="ECO:0000256" key="29">
    <source>
        <dbReference type="ARBA" id="ARBA00048703"/>
    </source>
</evidence>
<evidence type="ECO:0000256" key="5">
    <source>
        <dbReference type="ARBA" id="ARBA00022475"/>
    </source>
</evidence>
<keyword evidence="17" id="KW-0449">Lipoprotein</keyword>
<keyword evidence="8" id="KW-0479">Metal-binding</keyword>
<feature type="non-terminal residue" evidence="32">
    <location>
        <position position="937"/>
    </location>
</feature>
<comment type="catalytic activity">
    <reaction evidence="23">
        <text>glycero-2-phosphocholine + H2O = phosphocholine + glycerol + H(+)</text>
        <dbReference type="Rhea" id="RHEA:61684"/>
        <dbReference type="ChEBI" id="CHEBI:15377"/>
        <dbReference type="ChEBI" id="CHEBI:15378"/>
        <dbReference type="ChEBI" id="CHEBI:17754"/>
        <dbReference type="ChEBI" id="CHEBI:144950"/>
        <dbReference type="ChEBI" id="CHEBI:295975"/>
    </reaction>
    <physiologicalReaction direction="left-to-right" evidence="23">
        <dbReference type="Rhea" id="RHEA:61685"/>
    </physiologicalReaction>
</comment>
<comment type="catalytic activity">
    <reaction evidence="28">
        <text>sphing-4-enine-phosphocholine + H2O = sphing-4-enine + phosphocholine + H(+)</text>
        <dbReference type="Rhea" id="RHEA:41095"/>
        <dbReference type="ChEBI" id="CHEBI:15377"/>
        <dbReference type="ChEBI" id="CHEBI:15378"/>
        <dbReference type="ChEBI" id="CHEBI:57756"/>
        <dbReference type="ChEBI" id="CHEBI:58906"/>
        <dbReference type="ChEBI" id="CHEBI:295975"/>
    </reaction>
    <physiologicalReaction direction="left-to-right" evidence="28">
        <dbReference type="Rhea" id="RHEA:41096"/>
    </physiologicalReaction>
</comment>
<comment type="catalytic activity">
    <reaction evidence="24">
        <text>a 1-O-alkyl-sn-glycero-3-phosphocholine + H2O = a 1-O-alkyl-sn-glycerol + phosphocholine + H(+)</text>
        <dbReference type="Rhea" id="RHEA:36083"/>
        <dbReference type="ChEBI" id="CHEBI:15377"/>
        <dbReference type="ChEBI" id="CHEBI:15378"/>
        <dbReference type="ChEBI" id="CHEBI:15850"/>
        <dbReference type="ChEBI" id="CHEBI:30909"/>
        <dbReference type="ChEBI" id="CHEBI:295975"/>
    </reaction>
    <physiologicalReaction direction="left-to-right" evidence="24">
        <dbReference type="Rhea" id="RHEA:36084"/>
    </physiologicalReaction>
</comment>
<proteinExistence type="inferred from homology"/>
<dbReference type="GO" id="GO:0016042">
    <property type="term" value="P:lipid catabolic process"/>
    <property type="evidence" value="ECO:0007669"/>
    <property type="project" value="UniProtKB-KW"/>
</dbReference>